<dbReference type="RefSeq" id="WP_379040626.1">
    <property type="nucleotide sequence ID" value="NZ_JBHSKW010000005.1"/>
</dbReference>
<feature type="transmembrane region" description="Helical" evidence="5">
    <location>
        <begin position="128"/>
        <end position="144"/>
    </location>
</feature>
<dbReference type="InterPro" id="IPR009908">
    <property type="entry name" value="Methylamine_util_MauE"/>
</dbReference>
<evidence type="ECO:0000256" key="2">
    <source>
        <dbReference type="ARBA" id="ARBA00022692"/>
    </source>
</evidence>
<evidence type="ECO:0000256" key="1">
    <source>
        <dbReference type="ARBA" id="ARBA00004141"/>
    </source>
</evidence>
<protein>
    <submittedName>
        <fullName evidence="7">BT_3928 family protein</fullName>
    </submittedName>
</protein>
<dbReference type="NCBIfam" id="NF045576">
    <property type="entry name" value="BT_3928_fam"/>
    <property type="match status" value="1"/>
</dbReference>
<accession>A0ABW5TPS1</accession>
<gene>
    <name evidence="7" type="ORF">ACFSSE_02665</name>
</gene>
<reference evidence="8" key="1">
    <citation type="journal article" date="2019" name="Int. J. Syst. Evol. Microbiol.">
        <title>The Global Catalogue of Microorganisms (GCM) 10K type strain sequencing project: providing services to taxonomists for standard genome sequencing and annotation.</title>
        <authorList>
            <consortium name="The Broad Institute Genomics Platform"/>
            <consortium name="The Broad Institute Genome Sequencing Center for Infectious Disease"/>
            <person name="Wu L."/>
            <person name="Ma J."/>
        </authorList>
    </citation>
    <scope>NUCLEOTIDE SEQUENCE [LARGE SCALE GENOMIC DNA]</scope>
    <source>
        <strain evidence="8">KCTC 42456</strain>
    </source>
</reference>
<dbReference type="Proteomes" id="UP001597546">
    <property type="component" value="Unassembled WGS sequence"/>
</dbReference>
<evidence type="ECO:0000256" key="4">
    <source>
        <dbReference type="ARBA" id="ARBA00023136"/>
    </source>
</evidence>
<evidence type="ECO:0000256" key="3">
    <source>
        <dbReference type="ARBA" id="ARBA00022989"/>
    </source>
</evidence>
<keyword evidence="2 5" id="KW-0812">Transmembrane</keyword>
<feature type="transmembrane region" description="Helical" evidence="5">
    <location>
        <begin position="82"/>
        <end position="102"/>
    </location>
</feature>
<feature type="transmembrane region" description="Helical" evidence="5">
    <location>
        <begin position="156"/>
        <end position="176"/>
    </location>
</feature>
<evidence type="ECO:0000259" key="6">
    <source>
        <dbReference type="Pfam" id="PF07291"/>
    </source>
</evidence>
<evidence type="ECO:0000313" key="8">
    <source>
        <dbReference type="Proteomes" id="UP001597546"/>
    </source>
</evidence>
<feature type="transmembrane region" description="Helical" evidence="5">
    <location>
        <begin position="12"/>
        <end position="30"/>
    </location>
</feature>
<organism evidence="7 8">
    <name type="scientific">Pedobacter alpinus</name>
    <dbReference type="NCBI Taxonomy" id="1590643"/>
    <lineage>
        <taxon>Bacteria</taxon>
        <taxon>Pseudomonadati</taxon>
        <taxon>Bacteroidota</taxon>
        <taxon>Sphingobacteriia</taxon>
        <taxon>Sphingobacteriales</taxon>
        <taxon>Sphingobacteriaceae</taxon>
        <taxon>Pedobacter</taxon>
    </lineage>
</organism>
<name>A0ABW5TPS1_9SPHI</name>
<keyword evidence="8" id="KW-1185">Reference proteome</keyword>
<dbReference type="EMBL" id="JBHULV010000008">
    <property type="protein sequence ID" value="MFD2730595.1"/>
    <property type="molecule type" value="Genomic_DNA"/>
</dbReference>
<comment type="caution">
    <text evidence="7">The sequence shown here is derived from an EMBL/GenBank/DDBJ whole genome shotgun (WGS) entry which is preliminary data.</text>
</comment>
<dbReference type="Pfam" id="PF07291">
    <property type="entry name" value="MauE"/>
    <property type="match status" value="1"/>
</dbReference>
<feature type="domain" description="Methylamine utilisation protein MauE" evidence="6">
    <location>
        <begin position="7"/>
        <end position="138"/>
    </location>
</feature>
<evidence type="ECO:0000256" key="5">
    <source>
        <dbReference type="SAM" id="Phobius"/>
    </source>
</evidence>
<keyword evidence="3 5" id="KW-1133">Transmembrane helix</keyword>
<keyword evidence="4 5" id="KW-0472">Membrane</keyword>
<sequence>MTEKRKNISLTLIKLFVALLFIFSGLIKLNDPLGFSYKLQEYFEVFHVTFLNPLAVFISITICALEVVLGLFLITGYYAKKVVWGLLLLIVFFTFLTFYSAFFDVVKSCGCFGDAIPLTPWQSFSKDLVLLILIVLLFINVNKFSNPSKSKNARTIWSSVIVIIPLLFGLYTYAFLPIIDFLPYKIGANIPESMKIPEGAPQNEYKIVYTLKNKKTGERKDMTDKEYLATKIYENADWELISSSDPILVKEGYQPKISDLNVYDAQGVSYTKEIFENPYYNLVAVAWNLDKTHKKALGDINAIAINAVENFNVRAVLLTSNSAQDATKINKELNLLTEIFYADAVPLKSMVRANPGLILLKDGVVINKWPASALPSYNYLADNYFSKIND</sequence>
<proteinExistence type="predicted"/>
<evidence type="ECO:0000313" key="7">
    <source>
        <dbReference type="EMBL" id="MFD2730595.1"/>
    </source>
</evidence>
<comment type="subcellular location">
    <subcellularLocation>
        <location evidence="1">Membrane</location>
        <topology evidence="1">Multi-pass membrane protein</topology>
    </subcellularLocation>
</comment>
<feature type="transmembrane region" description="Helical" evidence="5">
    <location>
        <begin position="50"/>
        <end position="75"/>
    </location>
</feature>